<comment type="similarity">
    <text evidence="1">Belongs to the transferase hexapeptide repeat family.</text>
</comment>
<evidence type="ECO:0000256" key="1">
    <source>
        <dbReference type="ARBA" id="ARBA00007274"/>
    </source>
</evidence>
<evidence type="ECO:0000313" key="3">
    <source>
        <dbReference type="EMBL" id="SUD30323.1"/>
    </source>
</evidence>
<dbReference type="AlphaFoldDB" id="A0A379IDE2"/>
<dbReference type="PANTHER" id="PTHR23416">
    <property type="entry name" value="SIALIC ACID SYNTHASE-RELATED"/>
    <property type="match status" value="1"/>
</dbReference>
<keyword evidence="2 3" id="KW-0808">Transferase</keyword>
<dbReference type="GO" id="GO:0005829">
    <property type="term" value="C:cytosol"/>
    <property type="evidence" value="ECO:0007669"/>
    <property type="project" value="TreeGrafter"/>
</dbReference>
<dbReference type="SUPFAM" id="SSF51161">
    <property type="entry name" value="Trimeric LpxA-like enzymes"/>
    <property type="match status" value="1"/>
</dbReference>
<reference evidence="3 4" key="1">
    <citation type="submission" date="2018-06" db="EMBL/GenBank/DDBJ databases">
        <authorList>
            <consortium name="Pathogen Informatics"/>
            <person name="Doyle S."/>
        </authorList>
    </citation>
    <scope>NUCLEOTIDE SEQUENCE [LARGE SCALE GENOMIC DNA]</scope>
    <source>
        <strain evidence="3 4">NCTC10392</strain>
    </source>
</reference>
<evidence type="ECO:0000313" key="4">
    <source>
        <dbReference type="Proteomes" id="UP000255125"/>
    </source>
</evidence>
<sequence length="273" mass="30375">MKHRTIHSTDLRDRLPALASELGVSLQDLQEGLDWCLANEVVFEEGEGENKRFWMTSFDVEPTLEQPVARRLFHRMKQDVPAQFLPIYGKNWATLKDRWRSAWDMAYNILINKIPSHHIRIGWLRLGGAKIGKGSSLWRNTEVLGIHNLRVGDDTVIGWHCQVDARSGLIIGNHVAIASHVLIIAGSHDLQAPEFWSISGAIYIDDYVWIGSRALIGFGTHLCEGSVVSANTVVAKTVAPYKIVGGTGAKVMGERARGLNYKVGGKGLFTLFH</sequence>
<name>A0A379IDE2_PSEFL</name>
<dbReference type="GO" id="GO:0008374">
    <property type="term" value="F:O-acyltransferase activity"/>
    <property type="evidence" value="ECO:0007669"/>
    <property type="project" value="TreeGrafter"/>
</dbReference>
<protein>
    <submittedName>
        <fullName evidence="3">Hexapaptide repeat-containing transferase</fullName>
        <ecNumber evidence="3">2.3.1.-</ecNumber>
    </submittedName>
</protein>
<gene>
    <name evidence="3" type="primary">vatD</name>
    <name evidence="3" type="ORF">NCTC10392_02240</name>
</gene>
<dbReference type="OrthoDB" id="9815592at2"/>
<accession>A0A379IDE2</accession>
<dbReference type="Pfam" id="PF14602">
    <property type="entry name" value="Hexapep_2"/>
    <property type="match status" value="1"/>
</dbReference>
<dbReference type="InterPro" id="IPR011004">
    <property type="entry name" value="Trimer_LpxA-like_sf"/>
</dbReference>
<dbReference type="InterPro" id="IPR051159">
    <property type="entry name" value="Hexapeptide_acetyltransf"/>
</dbReference>
<dbReference type="InterPro" id="IPR001451">
    <property type="entry name" value="Hexapep"/>
</dbReference>
<organism evidence="3 4">
    <name type="scientific">Pseudomonas fluorescens</name>
    <dbReference type="NCBI Taxonomy" id="294"/>
    <lineage>
        <taxon>Bacteria</taxon>
        <taxon>Pseudomonadati</taxon>
        <taxon>Pseudomonadota</taxon>
        <taxon>Gammaproteobacteria</taxon>
        <taxon>Pseudomonadales</taxon>
        <taxon>Pseudomonadaceae</taxon>
        <taxon>Pseudomonas</taxon>
    </lineage>
</organism>
<proteinExistence type="inferred from homology"/>
<dbReference type="Proteomes" id="UP000255125">
    <property type="component" value="Unassembled WGS sequence"/>
</dbReference>
<dbReference type="EC" id="2.3.1.-" evidence="3"/>
<dbReference type="Gene3D" id="2.160.10.10">
    <property type="entry name" value="Hexapeptide repeat proteins"/>
    <property type="match status" value="1"/>
</dbReference>
<dbReference type="RefSeq" id="WP_038440367.1">
    <property type="nucleotide sequence ID" value="NZ_CP008896.1"/>
</dbReference>
<dbReference type="KEGG" id="pfn:HZ99_00075"/>
<dbReference type="CDD" id="cd04647">
    <property type="entry name" value="LbH_MAT_like"/>
    <property type="match status" value="1"/>
</dbReference>
<dbReference type="EMBL" id="UGUS01000002">
    <property type="protein sequence ID" value="SUD30323.1"/>
    <property type="molecule type" value="Genomic_DNA"/>
</dbReference>
<keyword evidence="3" id="KW-0012">Acyltransferase</keyword>
<evidence type="ECO:0000256" key="2">
    <source>
        <dbReference type="ARBA" id="ARBA00022679"/>
    </source>
</evidence>
<dbReference type="PANTHER" id="PTHR23416:SF23">
    <property type="entry name" value="ACETYLTRANSFERASE C18B11.09C-RELATED"/>
    <property type="match status" value="1"/>
</dbReference>